<dbReference type="CDD" id="cd16142">
    <property type="entry name" value="ARS_like"/>
    <property type="match status" value="1"/>
</dbReference>
<dbReference type="GO" id="GO:0004065">
    <property type="term" value="F:arylsulfatase activity"/>
    <property type="evidence" value="ECO:0007669"/>
    <property type="project" value="TreeGrafter"/>
</dbReference>
<dbReference type="Gene3D" id="3.40.720.10">
    <property type="entry name" value="Alkaline Phosphatase, subunit A"/>
    <property type="match status" value="1"/>
</dbReference>
<evidence type="ECO:0000256" key="5">
    <source>
        <dbReference type="ARBA" id="ARBA00022801"/>
    </source>
</evidence>
<evidence type="ECO:0000256" key="4">
    <source>
        <dbReference type="ARBA" id="ARBA00022729"/>
    </source>
</evidence>
<keyword evidence="5" id="KW-0378">Hydrolase</keyword>
<keyword evidence="9" id="KW-1185">Reference proteome</keyword>
<dbReference type="InterPro" id="IPR024607">
    <property type="entry name" value="Sulfatase_CS"/>
</dbReference>
<dbReference type="PANTHER" id="PTHR42693">
    <property type="entry name" value="ARYLSULFATASE FAMILY MEMBER"/>
    <property type="match status" value="1"/>
</dbReference>
<keyword evidence="4" id="KW-0732">Signal</keyword>
<comment type="cofactor">
    <cofactor evidence="1">
        <name>Ca(2+)</name>
        <dbReference type="ChEBI" id="CHEBI:29108"/>
    </cofactor>
</comment>
<evidence type="ECO:0000313" key="9">
    <source>
        <dbReference type="Proteomes" id="UP000240653"/>
    </source>
</evidence>
<comment type="similarity">
    <text evidence="2">Belongs to the sulfatase family.</text>
</comment>
<evidence type="ECO:0000259" key="7">
    <source>
        <dbReference type="Pfam" id="PF00884"/>
    </source>
</evidence>
<reference evidence="8 9" key="1">
    <citation type="submission" date="2018-03" db="EMBL/GenBank/DDBJ databases">
        <title>The draft genome of Mesorhizobium soli JCM 19897.</title>
        <authorList>
            <person name="Li L."/>
            <person name="Liu L."/>
            <person name="Liang L."/>
            <person name="Wang T."/>
            <person name="Zhang X."/>
        </authorList>
    </citation>
    <scope>NUCLEOTIDE SEQUENCE [LARGE SCALE GENOMIC DNA]</scope>
    <source>
        <strain evidence="8 9">JCM 19897</strain>
    </source>
</reference>
<sequence length="545" mass="60005">MVGLPALSGPAQAQEQRPNIVMLMTDDTGWSDFGAYSGGGAGLGHPTPNIDQIAKEGAVFTNWYGQASCTAGRASFITGRVPIRSALSIVVAPGDENRLRKETPTIAEFFQKNGYSTYFSGKWHLGDKPDAYPTEHGFDEMKHFAAYYAGVYAYNDTASTFHPWFPSYNREFNKMYDDVVNLGEWEGTAGQAARMVGTITYDSLAEFDIRQTDSAIDYIKQHAKGGKPFFMDVNFIKMHNPTNPAPEFRGRSKLGSYSDSLMEMDADIGRIMDAIRAEAPNTIVIVTADNGAWLDAYPDAGTTPFRGEKGSAFEGGWRVPGIMWWPGHVPAGVQYNEMMSHIDCWATLAAMVGLTPPPHDWVGNDGKPIYFDSIDNSAYILGKAQHSARRSWVYIDGENFLGVRADIGDDPKEPWVNIAWKYLWTAKDSWLGATANLGSIGALYNLTMDPYEKYDMIFNGAAPARVLTSSPGRFSGEDNGWALALLYPVVIDFDKSIMQYPSIRRYVGGASNDLVPNLQRPDDPVPLLKQQLMEQKEPHIGGGGG</sequence>
<comment type="caution">
    <text evidence="8">The sequence shown here is derived from an EMBL/GenBank/DDBJ whole genome shotgun (WGS) entry which is preliminary data.</text>
</comment>
<dbReference type="EMBL" id="PXYL01000006">
    <property type="protein sequence ID" value="PSJ60413.1"/>
    <property type="molecule type" value="Genomic_DNA"/>
</dbReference>
<dbReference type="Gene3D" id="3.30.1120.10">
    <property type="match status" value="1"/>
</dbReference>
<evidence type="ECO:0000313" key="8">
    <source>
        <dbReference type="EMBL" id="PSJ60413.1"/>
    </source>
</evidence>
<proteinExistence type="inferred from homology"/>
<dbReference type="Pfam" id="PF00884">
    <property type="entry name" value="Sulfatase"/>
    <property type="match status" value="1"/>
</dbReference>
<protein>
    <recommendedName>
        <fullName evidence="7">Sulfatase N-terminal domain-containing protein</fullName>
    </recommendedName>
</protein>
<dbReference type="InterPro" id="IPR017850">
    <property type="entry name" value="Alkaline_phosphatase_core_sf"/>
</dbReference>
<dbReference type="InterPro" id="IPR050738">
    <property type="entry name" value="Sulfatase"/>
</dbReference>
<evidence type="ECO:0000256" key="3">
    <source>
        <dbReference type="ARBA" id="ARBA00022723"/>
    </source>
</evidence>
<organism evidence="8 9">
    <name type="scientific">Pseudaminobacter soli</name>
    <name type="common">ex Li et al. 2025</name>
    <dbReference type="NCBI Taxonomy" id="1295366"/>
    <lineage>
        <taxon>Bacteria</taxon>
        <taxon>Pseudomonadati</taxon>
        <taxon>Pseudomonadota</taxon>
        <taxon>Alphaproteobacteria</taxon>
        <taxon>Hyphomicrobiales</taxon>
        <taxon>Phyllobacteriaceae</taxon>
        <taxon>Pseudaminobacter</taxon>
    </lineage>
</organism>
<dbReference type="SUPFAM" id="SSF53649">
    <property type="entry name" value="Alkaline phosphatase-like"/>
    <property type="match status" value="1"/>
</dbReference>
<evidence type="ECO:0000256" key="6">
    <source>
        <dbReference type="ARBA" id="ARBA00022837"/>
    </source>
</evidence>
<evidence type="ECO:0000256" key="2">
    <source>
        <dbReference type="ARBA" id="ARBA00008779"/>
    </source>
</evidence>
<evidence type="ECO:0000256" key="1">
    <source>
        <dbReference type="ARBA" id="ARBA00001913"/>
    </source>
</evidence>
<feature type="domain" description="Sulfatase N-terminal" evidence="7">
    <location>
        <begin position="18"/>
        <end position="353"/>
    </location>
</feature>
<dbReference type="OrthoDB" id="9803751at2"/>
<name>A0A2P7SD58_9HYPH</name>
<keyword evidence="6" id="KW-0106">Calcium</keyword>
<dbReference type="AlphaFoldDB" id="A0A2P7SD58"/>
<dbReference type="Proteomes" id="UP000240653">
    <property type="component" value="Unassembled WGS sequence"/>
</dbReference>
<dbReference type="PROSITE" id="PS00149">
    <property type="entry name" value="SULFATASE_2"/>
    <property type="match status" value="1"/>
</dbReference>
<dbReference type="PANTHER" id="PTHR42693:SF42">
    <property type="entry name" value="ARYLSULFATASE G"/>
    <property type="match status" value="1"/>
</dbReference>
<dbReference type="InterPro" id="IPR000917">
    <property type="entry name" value="Sulfatase_N"/>
</dbReference>
<gene>
    <name evidence="8" type="ORF">C7I85_14845</name>
</gene>
<keyword evidence="3" id="KW-0479">Metal-binding</keyword>
<dbReference type="GO" id="GO:0046872">
    <property type="term" value="F:metal ion binding"/>
    <property type="evidence" value="ECO:0007669"/>
    <property type="project" value="UniProtKB-KW"/>
</dbReference>
<accession>A0A2P7SD58</accession>